<reference evidence="2 3" key="1">
    <citation type="journal article" date="2011" name="Stand. Genomic Sci.">
        <title>Non-contiguous finished genome sequence and contextual data of the filamentous soil bacterium Ktedonobacter racemifer type strain (SOSP1-21).</title>
        <authorList>
            <person name="Chang Y.J."/>
            <person name="Land M."/>
            <person name="Hauser L."/>
            <person name="Chertkov O."/>
            <person name="Del Rio T.G."/>
            <person name="Nolan M."/>
            <person name="Copeland A."/>
            <person name="Tice H."/>
            <person name="Cheng J.F."/>
            <person name="Lucas S."/>
            <person name="Han C."/>
            <person name="Goodwin L."/>
            <person name="Pitluck S."/>
            <person name="Ivanova N."/>
            <person name="Ovchinikova G."/>
            <person name="Pati A."/>
            <person name="Chen A."/>
            <person name="Palaniappan K."/>
            <person name="Mavromatis K."/>
            <person name="Liolios K."/>
            <person name="Brettin T."/>
            <person name="Fiebig A."/>
            <person name="Rohde M."/>
            <person name="Abt B."/>
            <person name="Goker M."/>
            <person name="Detter J.C."/>
            <person name="Woyke T."/>
            <person name="Bristow J."/>
            <person name="Eisen J.A."/>
            <person name="Markowitz V."/>
            <person name="Hugenholtz P."/>
            <person name="Kyrpides N.C."/>
            <person name="Klenk H.P."/>
            <person name="Lapidus A."/>
        </authorList>
    </citation>
    <scope>NUCLEOTIDE SEQUENCE [LARGE SCALE GENOMIC DNA]</scope>
    <source>
        <strain evidence="3">DSM 44963</strain>
    </source>
</reference>
<protein>
    <submittedName>
        <fullName evidence="2">Uncharacterized protein</fullName>
    </submittedName>
</protein>
<evidence type="ECO:0000256" key="1">
    <source>
        <dbReference type="SAM" id="Phobius"/>
    </source>
</evidence>
<dbReference type="InParanoid" id="D6TTS6"/>
<dbReference type="OrthoDB" id="8536525at2"/>
<feature type="transmembrane region" description="Helical" evidence="1">
    <location>
        <begin position="12"/>
        <end position="29"/>
    </location>
</feature>
<feature type="transmembrane region" description="Helical" evidence="1">
    <location>
        <begin position="49"/>
        <end position="72"/>
    </location>
</feature>
<dbReference type="RefSeq" id="WP_007914808.1">
    <property type="nucleotide sequence ID" value="NZ_ADVG01000003.1"/>
</dbReference>
<organism evidence="2 3">
    <name type="scientific">Ktedonobacter racemifer DSM 44963</name>
    <dbReference type="NCBI Taxonomy" id="485913"/>
    <lineage>
        <taxon>Bacteria</taxon>
        <taxon>Bacillati</taxon>
        <taxon>Chloroflexota</taxon>
        <taxon>Ktedonobacteria</taxon>
        <taxon>Ktedonobacterales</taxon>
        <taxon>Ktedonobacteraceae</taxon>
        <taxon>Ktedonobacter</taxon>
    </lineage>
</organism>
<gene>
    <name evidence="2" type="ORF">Krac_4827</name>
</gene>
<sequence>MSKQTSKPQYWHWIMGGITLLVALFFPPIEQFWRIQGFIWQLLEPYFRIDFYTILLLLFPPCALTICMIWFWRRQMYWHPTIWRGLLVALEALLVALLATAVFNIAIFVIPFLGNGWGMAFALFNALRAGAVFLVFSPCLLLAAAIVAHLQASSFSIPRP</sequence>
<evidence type="ECO:0000313" key="2">
    <source>
        <dbReference type="EMBL" id="EFH83827.1"/>
    </source>
</evidence>
<proteinExistence type="predicted"/>
<keyword evidence="1" id="KW-1133">Transmembrane helix</keyword>
<keyword evidence="1" id="KW-0472">Membrane</keyword>
<dbReference type="EMBL" id="ADVG01000003">
    <property type="protein sequence ID" value="EFH83827.1"/>
    <property type="molecule type" value="Genomic_DNA"/>
</dbReference>
<dbReference type="STRING" id="485913.Krac_4827"/>
<feature type="transmembrane region" description="Helical" evidence="1">
    <location>
        <begin position="126"/>
        <end position="150"/>
    </location>
</feature>
<keyword evidence="3" id="KW-1185">Reference proteome</keyword>
<accession>D6TTS6</accession>
<dbReference type="Proteomes" id="UP000004508">
    <property type="component" value="Unassembled WGS sequence"/>
</dbReference>
<comment type="caution">
    <text evidence="2">The sequence shown here is derived from an EMBL/GenBank/DDBJ whole genome shotgun (WGS) entry which is preliminary data.</text>
</comment>
<name>D6TTS6_KTERA</name>
<evidence type="ECO:0000313" key="3">
    <source>
        <dbReference type="Proteomes" id="UP000004508"/>
    </source>
</evidence>
<keyword evidence="1" id="KW-0812">Transmembrane</keyword>
<dbReference type="AlphaFoldDB" id="D6TTS6"/>
<feature type="transmembrane region" description="Helical" evidence="1">
    <location>
        <begin position="93"/>
        <end position="114"/>
    </location>
</feature>